<dbReference type="AlphaFoldDB" id="A0A8T0GRY8"/>
<reference evidence="7" key="1">
    <citation type="submission" date="2020-06" db="EMBL/GenBank/DDBJ databases">
        <title>WGS assembly of Ceratodon purpureus strain R40.</title>
        <authorList>
            <person name="Carey S.B."/>
            <person name="Jenkins J."/>
            <person name="Shu S."/>
            <person name="Lovell J.T."/>
            <person name="Sreedasyam A."/>
            <person name="Maumus F."/>
            <person name="Tiley G.P."/>
            <person name="Fernandez-Pozo N."/>
            <person name="Barry K."/>
            <person name="Chen C."/>
            <person name="Wang M."/>
            <person name="Lipzen A."/>
            <person name="Daum C."/>
            <person name="Saski C.A."/>
            <person name="Payton A.C."/>
            <person name="Mcbreen J.C."/>
            <person name="Conrad R.E."/>
            <person name="Kollar L.M."/>
            <person name="Olsson S."/>
            <person name="Huttunen S."/>
            <person name="Landis J.B."/>
            <person name="Wickett N.J."/>
            <person name="Johnson M.G."/>
            <person name="Rensing S.A."/>
            <person name="Grimwood J."/>
            <person name="Schmutz J."/>
            <person name="Mcdaniel S.F."/>
        </authorList>
    </citation>
    <scope>NUCLEOTIDE SEQUENCE</scope>
    <source>
        <strain evidence="7">R40</strain>
    </source>
</reference>
<comment type="caution">
    <text evidence="7">The sequence shown here is derived from an EMBL/GenBank/DDBJ whole genome shotgun (WGS) entry which is preliminary data.</text>
</comment>
<feature type="transmembrane region" description="Helical" evidence="5">
    <location>
        <begin position="215"/>
        <end position="232"/>
    </location>
</feature>
<keyword evidence="8" id="KW-1185">Reference proteome</keyword>
<protein>
    <recommendedName>
        <fullName evidence="6">Sugar phosphate transporter domain-containing protein</fullName>
    </recommendedName>
</protein>
<evidence type="ECO:0000259" key="6">
    <source>
        <dbReference type="Pfam" id="PF03151"/>
    </source>
</evidence>
<dbReference type="Proteomes" id="UP000822688">
    <property type="component" value="Chromosome 10"/>
</dbReference>
<organism evidence="7 8">
    <name type="scientific">Ceratodon purpureus</name>
    <name type="common">Fire moss</name>
    <name type="synonym">Dicranum purpureum</name>
    <dbReference type="NCBI Taxonomy" id="3225"/>
    <lineage>
        <taxon>Eukaryota</taxon>
        <taxon>Viridiplantae</taxon>
        <taxon>Streptophyta</taxon>
        <taxon>Embryophyta</taxon>
        <taxon>Bryophyta</taxon>
        <taxon>Bryophytina</taxon>
        <taxon>Bryopsida</taxon>
        <taxon>Dicranidae</taxon>
        <taxon>Pseudoditrichales</taxon>
        <taxon>Ditrichaceae</taxon>
        <taxon>Ceratodon</taxon>
    </lineage>
</organism>
<dbReference type="Pfam" id="PF03151">
    <property type="entry name" value="TPT"/>
    <property type="match status" value="1"/>
</dbReference>
<feature type="transmembrane region" description="Helical" evidence="5">
    <location>
        <begin position="186"/>
        <end position="208"/>
    </location>
</feature>
<evidence type="ECO:0000256" key="4">
    <source>
        <dbReference type="ARBA" id="ARBA00023136"/>
    </source>
</evidence>
<evidence type="ECO:0000256" key="5">
    <source>
        <dbReference type="SAM" id="Phobius"/>
    </source>
</evidence>
<dbReference type="PANTHER" id="PTHR11132">
    <property type="entry name" value="SOLUTE CARRIER FAMILY 35"/>
    <property type="match status" value="1"/>
</dbReference>
<evidence type="ECO:0000313" key="8">
    <source>
        <dbReference type="Proteomes" id="UP000822688"/>
    </source>
</evidence>
<evidence type="ECO:0000256" key="1">
    <source>
        <dbReference type="ARBA" id="ARBA00004141"/>
    </source>
</evidence>
<dbReference type="EMBL" id="CM026431">
    <property type="protein sequence ID" value="KAG0560448.1"/>
    <property type="molecule type" value="Genomic_DNA"/>
</dbReference>
<evidence type="ECO:0000313" key="7">
    <source>
        <dbReference type="EMBL" id="KAG0560448.1"/>
    </source>
</evidence>
<evidence type="ECO:0000256" key="3">
    <source>
        <dbReference type="ARBA" id="ARBA00022989"/>
    </source>
</evidence>
<name>A0A8T0GRY8_CERPU</name>
<feature type="transmembrane region" description="Helical" evidence="5">
    <location>
        <begin position="238"/>
        <end position="256"/>
    </location>
</feature>
<proteinExistence type="predicted"/>
<dbReference type="InterPro" id="IPR050186">
    <property type="entry name" value="TPT_transporter"/>
</dbReference>
<keyword evidence="3 5" id="KW-1133">Transmembrane helix</keyword>
<evidence type="ECO:0000256" key="2">
    <source>
        <dbReference type="ARBA" id="ARBA00022692"/>
    </source>
</evidence>
<feature type="transmembrane region" description="Helical" evidence="5">
    <location>
        <begin position="124"/>
        <end position="149"/>
    </location>
</feature>
<dbReference type="GO" id="GO:0016020">
    <property type="term" value="C:membrane"/>
    <property type="evidence" value="ECO:0007669"/>
    <property type="project" value="UniProtKB-SubCell"/>
</dbReference>
<comment type="subcellular location">
    <subcellularLocation>
        <location evidence="1">Membrane</location>
        <topology evidence="1">Multi-pass membrane protein</topology>
    </subcellularLocation>
</comment>
<feature type="transmembrane region" description="Helical" evidence="5">
    <location>
        <begin position="277"/>
        <end position="298"/>
    </location>
</feature>
<feature type="transmembrane region" description="Helical" evidence="5">
    <location>
        <begin position="161"/>
        <end position="180"/>
    </location>
</feature>
<dbReference type="InterPro" id="IPR004853">
    <property type="entry name" value="Sugar_P_trans_dom"/>
</dbReference>
<feature type="domain" description="Sugar phosphate transporter" evidence="6">
    <location>
        <begin position="94"/>
        <end position="372"/>
    </location>
</feature>
<accession>A0A8T0GRY8</accession>
<keyword evidence="2 5" id="KW-0812">Transmembrane</keyword>
<sequence length="414" mass="44788">MTTRSIRIPSATEIEDAEIGLLDDYKSGNVSKGINGIANGTQNGVVATTTVTSPASSLRRGHASKSASDVRSPFDDVEAAEGEKTVKKARTRNVAFLSGLAYCVSSCGMILLNKTVLSGYGLKGGISLMFYQNVISVLLVVILQSAGAITTEPVTWKLVKVWFPVNCLFVGMLVTSTYSLKFMNVAMVTILKNVTNLITACGEIYYFNKHHNNKVWGSLGLMVISAVTGGITDLSFHAVGYAWQLLNCFCTSAYSLRLRKVMDLAKQKTVSGNLNEFSMVLLNNLLSIPLGLVLILIFESDVLSMTALRIPMFWVVATMSGVLGLAISFTSMWFLHQTSPTTHSLVGSLNKIPLSLAGIVIFNVPTSVPNMMSIFFGTSISFAPLLHSGPFVQLFYSSGDYLSHCLTFSTIFSQ</sequence>
<keyword evidence="4 5" id="KW-0472">Membrane</keyword>
<feature type="transmembrane region" description="Helical" evidence="5">
    <location>
        <begin position="94"/>
        <end position="112"/>
    </location>
</feature>
<feature type="transmembrane region" description="Helical" evidence="5">
    <location>
        <begin position="310"/>
        <end position="335"/>
    </location>
</feature>
<gene>
    <name evidence="7" type="ORF">KC19_10G180700</name>
</gene>